<dbReference type="Pfam" id="PF13177">
    <property type="entry name" value="DNA_pol3_delta2"/>
    <property type="match status" value="1"/>
</dbReference>
<sequence>MSLYDVLGQNRIAELLSNSIKKQRVSHAYIFTGIKGVGKKKMAIEFAKALNCTVNSSDACGHCSNCIRIEHDNHPDVVRISPEGQSIKIEQIRQLQKEYHYKSMESKVKVYMIEQAEQMTPQAANRLLKFLEEPNSPTVAILITENIHQLLSTIRSRCQIVQFAQLDPNSIVKILEQEGFRKSEIILSTHLTQNLDEVRTLLSTEEFAQMRNLVIQWSEDMTSRKYQVLLSINDKIMQSDYIKEHLPQFLDLLILWYRDILNIRLKRKDLIIYRDYYDQLRMQALHGSEDQIIEHIELILATKRTLSSHVNPQLALEKMVLSL</sequence>
<comment type="catalytic activity">
    <reaction evidence="7">
        <text>DNA(n) + a 2'-deoxyribonucleoside 5'-triphosphate = DNA(n+1) + diphosphate</text>
        <dbReference type="Rhea" id="RHEA:22508"/>
        <dbReference type="Rhea" id="RHEA-COMP:17339"/>
        <dbReference type="Rhea" id="RHEA-COMP:17340"/>
        <dbReference type="ChEBI" id="CHEBI:33019"/>
        <dbReference type="ChEBI" id="CHEBI:61560"/>
        <dbReference type="ChEBI" id="CHEBI:173112"/>
        <dbReference type="EC" id="2.7.7.7"/>
    </reaction>
</comment>
<keyword evidence="5" id="KW-0235">DNA replication</keyword>
<dbReference type="OrthoDB" id="9810148at2"/>
<evidence type="ECO:0000256" key="6">
    <source>
        <dbReference type="ARBA" id="ARBA00022932"/>
    </source>
</evidence>
<name>A0A135L768_9BACI</name>
<dbReference type="AlphaFoldDB" id="A0A135L768"/>
<dbReference type="PANTHER" id="PTHR11669:SF8">
    <property type="entry name" value="DNA POLYMERASE III SUBUNIT DELTA"/>
    <property type="match status" value="1"/>
</dbReference>
<evidence type="ECO:0000313" key="9">
    <source>
        <dbReference type="EMBL" id="KXG44820.1"/>
    </source>
</evidence>
<organism evidence="9 10">
    <name type="scientific">Tepidibacillus decaturensis</name>
    <dbReference type="NCBI Taxonomy" id="1413211"/>
    <lineage>
        <taxon>Bacteria</taxon>
        <taxon>Bacillati</taxon>
        <taxon>Bacillota</taxon>
        <taxon>Bacilli</taxon>
        <taxon>Bacillales</taxon>
        <taxon>Bacillaceae</taxon>
        <taxon>Tepidibacillus</taxon>
    </lineage>
</organism>
<evidence type="ECO:0000256" key="1">
    <source>
        <dbReference type="ARBA" id="ARBA00012417"/>
    </source>
</evidence>
<dbReference type="InterPro" id="IPR050238">
    <property type="entry name" value="DNA_Rep/Repair_Clamp_Loader"/>
</dbReference>
<dbReference type="Proteomes" id="UP000070352">
    <property type="component" value="Unassembled WGS sequence"/>
</dbReference>
<dbReference type="PANTHER" id="PTHR11669">
    <property type="entry name" value="REPLICATION FACTOR C / DNA POLYMERASE III GAMMA-TAU SUBUNIT"/>
    <property type="match status" value="1"/>
</dbReference>
<dbReference type="Gene3D" id="3.40.50.300">
    <property type="entry name" value="P-loop containing nucleotide triphosphate hydrolases"/>
    <property type="match status" value="1"/>
</dbReference>
<evidence type="ECO:0000256" key="5">
    <source>
        <dbReference type="ARBA" id="ARBA00022705"/>
    </source>
</evidence>
<dbReference type="InterPro" id="IPR027417">
    <property type="entry name" value="P-loop_NTPase"/>
</dbReference>
<dbReference type="GO" id="GO:0008408">
    <property type="term" value="F:3'-5' exonuclease activity"/>
    <property type="evidence" value="ECO:0007669"/>
    <property type="project" value="InterPro"/>
</dbReference>
<evidence type="ECO:0000256" key="2">
    <source>
        <dbReference type="ARBA" id="ARBA00014363"/>
    </source>
</evidence>
<keyword evidence="6" id="KW-0239">DNA-directed DNA polymerase</keyword>
<accession>A0A135L768</accession>
<evidence type="ECO:0000256" key="7">
    <source>
        <dbReference type="ARBA" id="ARBA00049244"/>
    </source>
</evidence>
<dbReference type="InterPro" id="IPR004622">
    <property type="entry name" value="DNA_pol_HolB"/>
</dbReference>
<dbReference type="GO" id="GO:0003677">
    <property type="term" value="F:DNA binding"/>
    <property type="evidence" value="ECO:0007669"/>
    <property type="project" value="InterPro"/>
</dbReference>
<dbReference type="GO" id="GO:0003887">
    <property type="term" value="F:DNA-directed DNA polymerase activity"/>
    <property type="evidence" value="ECO:0007669"/>
    <property type="project" value="UniProtKB-KW"/>
</dbReference>
<dbReference type="InterPro" id="IPR015199">
    <property type="entry name" value="DNA_pol_III_delta_C"/>
</dbReference>
<evidence type="ECO:0000256" key="4">
    <source>
        <dbReference type="ARBA" id="ARBA00022695"/>
    </source>
</evidence>
<dbReference type="SUPFAM" id="SSF52540">
    <property type="entry name" value="P-loop containing nucleoside triphosphate hydrolases"/>
    <property type="match status" value="1"/>
</dbReference>
<comment type="caution">
    <text evidence="9">The sequence shown here is derived from an EMBL/GenBank/DDBJ whole genome shotgun (WGS) entry which is preliminary data.</text>
</comment>
<dbReference type="STRING" id="1413211.U473_12930"/>
<feature type="domain" description="DNA polymerase III delta subunit C-terminal" evidence="8">
    <location>
        <begin position="242"/>
        <end position="322"/>
    </location>
</feature>
<dbReference type="Pfam" id="PF09115">
    <property type="entry name" value="DNApol3-delta_C"/>
    <property type="match status" value="1"/>
</dbReference>
<dbReference type="EMBL" id="LSKU01000001">
    <property type="protein sequence ID" value="KXG44820.1"/>
    <property type="molecule type" value="Genomic_DNA"/>
</dbReference>
<proteinExistence type="predicted"/>
<evidence type="ECO:0000259" key="8">
    <source>
        <dbReference type="Pfam" id="PF09115"/>
    </source>
</evidence>
<gene>
    <name evidence="9" type="ORF">U473_12930</name>
</gene>
<protein>
    <recommendedName>
        <fullName evidence="2">DNA polymerase III subunit delta'</fullName>
        <ecNumber evidence="1">2.7.7.7</ecNumber>
    </recommendedName>
</protein>
<dbReference type="EC" id="2.7.7.7" evidence="1"/>
<reference evidence="9 10" key="1">
    <citation type="submission" date="2016-02" db="EMBL/GenBank/DDBJ databases">
        <title>Draft Genome for Tepidibacillus decaturensis nov. sp. Strain Z9, an Anaerobic, Moderately Thermophilic and Heterotrophic Bacterium from Deep Subsurface of the Illinois Basin, USA.</title>
        <authorList>
            <person name="Dong Y."/>
            <person name="Chang J.Y."/>
            <person name="Sanford R."/>
            <person name="Fouke B.W."/>
        </authorList>
    </citation>
    <scope>NUCLEOTIDE SEQUENCE [LARGE SCALE GENOMIC DNA]</scope>
    <source>
        <strain evidence="9 10">Z9</strain>
    </source>
</reference>
<dbReference type="NCBIfam" id="TIGR00678">
    <property type="entry name" value="holB"/>
    <property type="match status" value="1"/>
</dbReference>
<dbReference type="FunFam" id="3.40.50.300:FF:001255">
    <property type="entry name" value="DNA polymerase III subunit delta"/>
    <property type="match status" value="1"/>
</dbReference>
<keyword evidence="3" id="KW-0808">Transferase</keyword>
<evidence type="ECO:0000313" key="10">
    <source>
        <dbReference type="Proteomes" id="UP000070352"/>
    </source>
</evidence>
<keyword evidence="4" id="KW-0548">Nucleotidyltransferase</keyword>
<keyword evidence="10" id="KW-1185">Reference proteome</keyword>
<dbReference type="RefSeq" id="WP_068727017.1">
    <property type="nucleotide sequence ID" value="NZ_LSKU01000001.1"/>
</dbReference>
<dbReference type="GO" id="GO:0006261">
    <property type="term" value="P:DNA-templated DNA replication"/>
    <property type="evidence" value="ECO:0007669"/>
    <property type="project" value="TreeGrafter"/>
</dbReference>
<evidence type="ECO:0000256" key="3">
    <source>
        <dbReference type="ARBA" id="ARBA00022679"/>
    </source>
</evidence>
<dbReference type="GO" id="GO:0009360">
    <property type="term" value="C:DNA polymerase III complex"/>
    <property type="evidence" value="ECO:0007669"/>
    <property type="project" value="InterPro"/>
</dbReference>